<dbReference type="Gene3D" id="3.40.50.200">
    <property type="entry name" value="Peptidase S8/S53 domain"/>
    <property type="match status" value="2"/>
</dbReference>
<keyword evidence="3 8" id="KW-0645">Protease</keyword>
<dbReference type="PROSITE" id="PS51892">
    <property type="entry name" value="SUBTILASE"/>
    <property type="match status" value="1"/>
</dbReference>
<dbReference type="PROSITE" id="PS00137">
    <property type="entry name" value="SUBTILASE_HIS"/>
    <property type="match status" value="1"/>
</dbReference>
<name>A0A1R4ERN2_9MICC</name>
<gene>
    <name evidence="13" type="ORF">FM101_00435</name>
</gene>
<protein>
    <submittedName>
        <fullName evidence="13">Minor extracellular serine protease</fullName>
    </submittedName>
</protein>
<dbReference type="PRINTS" id="PR00723">
    <property type="entry name" value="SUBTILISIN"/>
</dbReference>
<dbReference type="GO" id="GO:0004252">
    <property type="term" value="F:serine-type endopeptidase activity"/>
    <property type="evidence" value="ECO:0007669"/>
    <property type="project" value="UniProtKB-UniRule"/>
</dbReference>
<proteinExistence type="inferred from homology"/>
<dbReference type="Gene3D" id="2.60.40.10">
    <property type="entry name" value="Immunoglobulins"/>
    <property type="match status" value="1"/>
</dbReference>
<keyword evidence="14" id="KW-1185">Reference proteome</keyword>
<dbReference type="InterPro" id="IPR015500">
    <property type="entry name" value="Peptidase_S8_subtilisin-rel"/>
</dbReference>
<evidence type="ECO:0000256" key="10">
    <source>
        <dbReference type="SAM" id="SignalP"/>
    </source>
</evidence>
<dbReference type="PROSITE" id="PS00138">
    <property type="entry name" value="SUBTILASE_SER"/>
    <property type="match status" value="1"/>
</dbReference>
<feature type="active site" description="Charge relay system" evidence="7 8">
    <location>
        <position position="204"/>
    </location>
</feature>
<feature type="domain" description="PA" evidence="12">
    <location>
        <begin position="467"/>
        <end position="551"/>
    </location>
</feature>
<dbReference type="InterPro" id="IPR022398">
    <property type="entry name" value="Peptidase_S8_His-AS"/>
</dbReference>
<dbReference type="PANTHER" id="PTHR43806">
    <property type="entry name" value="PEPTIDASE S8"/>
    <property type="match status" value="1"/>
</dbReference>
<keyword evidence="4 10" id="KW-0732">Signal</keyword>
<dbReference type="EMBL" id="FUHW01000002">
    <property type="protein sequence ID" value="SJM46347.1"/>
    <property type="molecule type" value="Genomic_DNA"/>
</dbReference>
<dbReference type="InterPro" id="IPR013783">
    <property type="entry name" value="Ig-like_fold"/>
</dbReference>
<feature type="chain" id="PRO_5013385982" evidence="10">
    <location>
        <begin position="33"/>
        <end position="1119"/>
    </location>
</feature>
<accession>A0A1R4ERN2</accession>
<dbReference type="InterPro" id="IPR003137">
    <property type="entry name" value="PA_domain"/>
</dbReference>
<dbReference type="Proteomes" id="UP000195913">
    <property type="component" value="Unassembled WGS sequence"/>
</dbReference>
<dbReference type="GO" id="GO:0005975">
    <property type="term" value="P:carbohydrate metabolic process"/>
    <property type="evidence" value="ECO:0007669"/>
    <property type="project" value="UniProtKB-ARBA"/>
</dbReference>
<dbReference type="RefSeq" id="WP_086993841.1">
    <property type="nucleotide sequence ID" value="NZ_FUHW01000002.1"/>
</dbReference>
<dbReference type="InterPro" id="IPR034213">
    <property type="entry name" value="S8_Vpr-like"/>
</dbReference>
<evidence type="ECO:0000256" key="5">
    <source>
        <dbReference type="ARBA" id="ARBA00022801"/>
    </source>
</evidence>
<evidence type="ECO:0000259" key="11">
    <source>
        <dbReference type="Pfam" id="PF00082"/>
    </source>
</evidence>
<evidence type="ECO:0000256" key="6">
    <source>
        <dbReference type="ARBA" id="ARBA00022825"/>
    </source>
</evidence>
<dbReference type="PANTHER" id="PTHR43806:SF11">
    <property type="entry name" value="CEREVISIN-RELATED"/>
    <property type="match status" value="1"/>
</dbReference>
<evidence type="ECO:0000313" key="14">
    <source>
        <dbReference type="Proteomes" id="UP000195913"/>
    </source>
</evidence>
<dbReference type="InterPro" id="IPR023827">
    <property type="entry name" value="Peptidase_S8_Asp-AS"/>
</dbReference>
<dbReference type="Pfam" id="PF00082">
    <property type="entry name" value="Peptidase_S8"/>
    <property type="match status" value="1"/>
</dbReference>
<evidence type="ECO:0000313" key="13">
    <source>
        <dbReference type="EMBL" id="SJM46347.1"/>
    </source>
</evidence>
<dbReference type="AlphaFoldDB" id="A0A1R4ERN2"/>
<feature type="active site" description="Charge relay system" evidence="7 8">
    <location>
        <position position="631"/>
    </location>
</feature>
<evidence type="ECO:0000256" key="4">
    <source>
        <dbReference type="ARBA" id="ARBA00022729"/>
    </source>
</evidence>
<feature type="active site" description="Charge relay system" evidence="7 8">
    <location>
        <position position="283"/>
    </location>
</feature>
<dbReference type="InterPro" id="IPR036852">
    <property type="entry name" value="Peptidase_S8/S53_dom_sf"/>
</dbReference>
<dbReference type="Pfam" id="PF02225">
    <property type="entry name" value="PA"/>
    <property type="match status" value="1"/>
</dbReference>
<dbReference type="InterPro" id="IPR050131">
    <property type="entry name" value="Peptidase_S8_subtilisin-like"/>
</dbReference>
<keyword evidence="2" id="KW-0134">Cell wall</keyword>
<reference evidence="13 14" key="1">
    <citation type="submission" date="2017-02" db="EMBL/GenBank/DDBJ databases">
        <authorList>
            <person name="Peterson S.W."/>
        </authorList>
    </citation>
    <scope>NUCLEOTIDE SEQUENCE [LARGE SCALE GENOMIC DNA]</scope>
    <source>
        <strain evidence="13 14">B Ar 00.02</strain>
    </source>
</reference>
<dbReference type="InterPro" id="IPR000209">
    <property type="entry name" value="Peptidase_S8/S53_dom"/>
</dbReference>
<keyword evidence="6 8" id="KW-0720">Serine protease</keyword>
<evidence type="ECO:0000256" key="2">
    <source>
        <dbReference type="ARBA" id="ARBA00022512"/>
    </source>
</evidence>
<dbReference type="CDD" id="cd07474">
    <property type="entry name" value="Peptidases_S8_subtilisin_Vpr-like"/>
    <property type="match status" value="1"/>
</dbReference>
<comment type="similarity">
    <text evidence="1 8 9">Belongs to the peptidase S8 family.</text>
</comment>
<evidence type="ECO:0000259" key="12">
    <source>
        <dbReference type="Pfam" id="PF02225"/>
    </source>
</evidence>
<organism evidence="13 14">
    <name type="scientific">Arthrobacter rhombi</name>
    <dbReference type="NCBI Taxonomy" id="71253"/>
    <lineage>
        <taxon>Bacteria</taxon>
        <taxon>Bacillati</taxon>
        <taxon>Actinomycetota</taxon>
        <taxon>Actinomycetes</taxon>
        <taxon>Micrococcales</taxon>
        <taxon>Micrococcaceae</taxon>
        <taxon>Arthrobacter</taxon>
    </lineage>
</organism>
<sequence length="1119" mass="115754">MNHSHRPRLARSVVAAVSGIALAATMSVPANAAPKDINSTPGSQAQAFGGSSLDQQDIKTLQDLKVSGPMVSKKGEVTAYVQFSGEGAFAATQPSNVARSKSTPVKNKTKVKQIRKNIESQGASAAKASKSKVVYTTTNALPGVALRGDADALRALSKRSDVVKITAVVPKSPTNKGSVVDTKALNAWSGLDQTGDGVTIAVLDTGVDYTHADFGGPGTVEAYKKAQASDDLPSAGSGLIDPDKFIGGWDLVGDDYNADPSSPTYQPVPKPDANPLDCQAAGHGTHVSGSAAGYGVGADGKTFDGDYSKLDAKSVSSMKIGPGSAPEAQLVGIRVFGCGGSSSVVGQALDYVLDPNGDGDFSDRAQIVNMSLGSDHSPVDDPENDIVDALAELGILSVVASGNAGDVTDVGGSPGNARSSLTVANTVGSKITLDGAKVLAPEDVAGTAAGQYSASFDYTDASKEQLTGEVVMADSSNKFGCDAFPADTDFDGKWVWIQWEENGDFPCGSAARFNNVEAAGGAGVVLDSPRSVFDAGIAGNATIPGIQLNKDYSEKLRPAAEAGTLKLELDQDLIGTASGESGALDTLNSSSSRGVHGSNGVVKPDVAAPGTLIGSAGVGTGNGPAVMTGTSMSTPLTAGIAALVAGSGNYSAYQVKSKVMNTATADVTADNGETFGPNRVGSGRVIADAAIKTPAYAFATDAPDLTTLSFGVVEMGKKKIKKTSSITVQNTSKWTQHYRLDYLPSTTIPGASYSLSTDKVSIQPGKSKKVKVTLTINPQKFAKTMDPTMEKQQLGLNRQYLADATGRIELTAKGQPALRVPVQAAPKAASNMSVKGKNIKTKKGKVTAPVKLKGQGLLTGNGDERVLSLVSAFELGATSKKLPKSADEIPGARAMDLQYVGAASDAPSNGISDGLLNFGISTYGNWAHLAGGTEINVEIDTDGDGKPDFVTFNTNVDGLDLDLAATQDLKTGEQVDLWPTNGLTGETDSNTFDTSAVSLPVSLDALGVTEDSSGQVQYRVSTWSQYNADESGAQVPVDTTDWIAYNTVDPDLWFEGAGTGTAFADLPGQKLTAHVQDYSNAFPQKRMMAKKKDNQEQGLFLHLHNKTGKKAQVVTFTKK</sequence>
<keyword evidence="5 8" id="KW-0378">Hydrolase</keyword>
<dbReference type="SUPFAM" id="SSF52743">
    <property type="entry name" value="Subtilisin-like"/>
    <property type="match status" value="1"/>
</dbReference>
<evidence type="ECO:0000256" key="8">
    <source>
        <dbReference type="PROSITE-ProRule" id="PRU01240"/>
    </source>
</evidence>
<evidence type="ECO:0000256" key="1">
    <source>
        <dbReference type="ARBA" id="ARBA00011073"/>
    </source>
</evidence>
<evidence type="ECO:0000256" key="3">
    <source>
        <dbReference type="ARBA" id="ARBA00022670"/>
    </source>
</evidence>
<dbReference type="PROSITE" id="PS00136">
    <property type="entry name" value="SUBTILASE_ASP"/>
    <property type="match status" value="1"/>
</dbReference>
<dbReference type="InterPro" id="IPR023828">
    <property type="entry name" value="Peptidase_S8_Ser-AS"/>
</dbReference>
<evidence type="ECO:0000256" key="7">
    <source>
        <dbReference type="PIRSR" id="PIRSR615500-1"/>
    </source>
</evidence>
<feature type="signal peptide" evidence="10">
    <location>
        <begin position="1"/>
        <end position="32"/>
    </location>
</feature>
<dbReference type="GO" id="GO:0006508">
    <property type="term" value="P:proteolysis"/>
    <property type="evidence" value="ECO:0007669"/>
    <property type="project" value="UniProtKB-KW"/>
</dbReference>
<feature type="domain" description="Peptidase S8/S53" evidence="11">
    <location>
        <begin position="195"/>
        <end position="669"/>
    </location>
</feature>
<evidence type="ECO:0000256" key="9">
    <source>
        <dbReference type="RuleBase" id="RU003355"/>
    </source>
</evidence>
<keyword evidence="2" id="KW-0964">Secreted</keyword>